<comment type="caution">
    <text evidence="2">The sequence shown here is derived from an EMBL/GenBank/DDBJ whole genome shotgun (WGS) entry which is preliminary data.</text>
</comment>
<dbReference type="InterPro" id="IPR007278">
    <property type="entry name" value="DUF397"/>
</dbReference>
<keyword evidence="3" id="KW-1185">Reference proteome</keyword>
<dbReference type="Proteomes" id="UP000268727">
    <property type="component" value="Unassembled WGS sequence"/>
</dbReference>
<organism evidence="2 3">
    <name type="scientific">Saccharothrix texasensis</name>
    <dbReference type="NCBI Taxonomy" id="103734"/>
    <lineage>
        <taxon>Bacteria</taxon>
        <taxon>Bacillati</taxon>
        <taxon>Actinomycetota</taxon>
        <taxon>Actinomycetes</taxon>
        <taxon>Pseudonocardiales</taxon>
        <taxon>Pseudonocardiaceae</taxon>
        <taxon>Saccharothrix</taxon>
    </lineage>
</organism>
<evidence type="ECO:0000259" key="1">
    <source>
        <dbReference type="Pfam" id="PF04149"/>
    </source>
</evidence>
<evidence type="ECO:0000313" key="2">
    <source>
        <dbReference type="EMBL" id="ROP40231.1"/>
    </source>
</evidence>
<protein>
    <submittedName>
        <fullName evidence="2">Uncharacterized protein DUF397</fullName>
    </submittedName>
</protein>
<feature type="domain" description="DUF397" evidence="1">
    <location>
        <begin position="7"/>
        <end position="58"/>
    </location>
</feature>
<dbReference type="EMBL" id="RJKM01000001">
    <property type="protein sequence ID" value="ROP40231.1"/>
    <property type="molecule type" value="Genomic_DNA"/>
</dbReference>
<dbReference type="Pfam" id="PF04149">
    <property type="entry name" value="DUF397"/>
    <property type="match status" value="1"/>
</dbReference>
<proteinExistence type="predicted"/>
<gene>
    <name evidence="2" type="ORF">EDD40_5637</name>
</gene>
<dbReference type="OrthoDB" id="3430276at2"/>
<sequence length="64" mass="6912">MDLSDIVWRKSSRSGGNNECVELAVTETGTAFRDSKAPAAGLLTFQDSGYRRFLSAIRSGSLDV</sequence>
<accession>A0A3N1HCM0</accession>
<reference evidence="2 3" key="1">
    <citation type="submission" date="2018-11" db="EMBL/GenBank/DDBJ databases">
        <title>Sequencing the genomes of 1000 actinobacteria strains.</title>
        <authorList>
            <person name="Klenk H.-P."/>
        </authorList>
    </citation>
    <scope>NUCLEOTIDE SEQUENCE [LARGE SCALE GENOMIC DNA]</scope>
    <source>
        <strain evidence="2 3">DSM 44231</strain>
    </source>
</reference>
<dbReference type="RefSeq" id="WP_123748331.1">
    <property type="nucleotide sequence ID" value="NZ_RJKM01000001.1"/>
</dbReference>
<name>A0A3N1HCM0_9PSEU</name>
<dbReference type="AlphaFoldDB" id="A0A3N1HCM0"/>
<evidence type="ECO:0000313" key="3">
    <source>
        <dbReference type="Proteomes" id="UP000268727"/>
    </source>
</evidence>